<keyword evidence="2" id="KW-0496">Mitochondrion</keyword>
<dbReference type="Gene3D" id="3.10.28.10">
    <property type="entry name" value="Homing endonucleases"/>
    <property type="match status" value="2"/>
</dbReference>
<sequence>MAMFVGLIDGDGYFDIGEQKQQSRKGESRPSTIRIRLAINLASVDLPLLKYIQSVLGCGVISIMPNGQYRLVFYKPDLLTIIFPLMRKFNLSFLVSSTLTQFNFIMFILDNDIVKWDKIGRSRSEFAPTKSLTYMEYVGLPQFKNWVVGFSIAEGSFSMKANGDGFYSIRQTGALNLEVIKAIQFLLLGELRSKIKPDSANSYKLHISARADVQLVINFFSFSGLHPLIGNKASQYNIWIGRFKLSSRYGHLNFPPV</sequence>
<keyword evidence="2" id="KW-0255">Endonuclease</keyword>
<dbReference type="SUPFAM" id="SSF55608">
    <property type="entry name" value="Homing endonucleases"/>
    <property type="match status" value="2"/>
</dbReference>
<gene>
    <name evidence="2" type="primary">iorf257</name>
</gene>
<name>A0A4P8NX54_9FUNG</name>
<protein>
    <submittedName>
        <fullName evidence="2">LAGLIDADG endonuclease</fullName>
    </submittedName>
</protein>
<dbReference type="GO" id="GO:0005739">
    <property type="term" value="C:mitochondrion"/>
    <property type="evidence" value="ECO:0007669"/>
    <property type="project" value="UniProtKB-ARBA"/>
</dbReference>
<evidence type="ECO:0000259" key="1">
    <source>
        <dbReference type="Pfam" id="PF00961"/>
    </source>
</evidence>
<dbReference type="Pfam" id="PF00961">
    <property type="entry name" value="LAGLIDADG_1"/>
    <property type="match status" value="1"/>
</dbReference>
<dbReference type="PANTHER" id="PTHR36181">
    <property type="entry name" value="INTRON-ENCODED ENDONUCLEASE AI3-RELATED"/>
    <property type="match status" value="1"/>
</dbReference>
<geneLocation type="mitochondrion" evidence="2"/>
<keyword evidence="2" id="KW-0540">Nuclease</keyword>
<dbReference type="GO" id="GO:0004519">
    <property type="term" value="F:endonuclease activity"/>
    <property type="evidence" value="ECO:0007669"/>
    <property type="project" value="UniProtKB-KW"/>
</dbReference>
<dbReference type="InterPro" id="IPR027434">
    <property type="entry name" value="Homing_endonucl"/>
</dbReference>
<proteinExistence type="predicted"/>
<dbReference type="AlphaFoldDB" id="A0A4P8NX54"/>
<dbReference type="InterPro" id="IPR004860">
    <property type="entry name" value="LAGLIDADG_dom"/>
</dbReference>
<dbReference type="PANTHER" id="PTHR36181:SF2">
    <property type="entry name" value="INTRON-ENCODED ENDONUCLEASE AI3-RELATED"/>
    <property type="match status" value="1"/>
</dbReference>
<accession>A0A4P8NX54</accession>
<feature type="domain" description="Homing endonuclease LAGLIDADG" evidence="1">
    <location>
        <begin position="5"/>
        <end position="91"/>
    </location>
</feature>
<dbReference type="EMBL" id="MK292694">
    <property type="protein sequence ID" value="QCQ69145.1"/>
    <property type="molecule type" value="Genomic_DNA"/>
</dbReference>
<reference evidence="2" key="1">
    <citation type="journal article" date="2018" name="BMC Evol. Biol.">
        <title>The linear mitochondrial genome of the quarantine chytrid Synchytrium endobioticum; insights into the evolution and recent history of an obligate biotrophic plant pathogen.</title>
        <authorList>
            <person name="van de Vossenberg B.T.L.H."/>
            <person name="Brankovics B."/>
            <person name="Nguyen H.D.T."/>
            <person name="van Gent-Pelzer M.P.E."/>
            <person name="Smith D."/>
            <person name="Dadej K."/>
            <person name="Przetakiewicz J."/>
            <person name="Kreuze J.F."/>
            <person name="Boerma M."/>
            <person name="van Leeuwen G.C.M."/>
            <person name="Andre Levesque C."/>
            <person name="van der Lee T.A.J."/>
        </authorList>
    </citation>
    <scope>NUCLEOTIDE SEQUENCE</scope>
    <source>
        <strain evidence="2">CBS 809.83</strain>
    </source>
</reference>
<keyword evidence="2" id="KW-0378">Hydrolase</keyword>
<evidence type="ECO:0000313" key="2">
    <source>
        <dbReference type="EMBL" id="QCQ69145.1"/>
    </source>
</evidence>
<dbReference type="InterPro" id="IPR051289">
    <property type="entry name" value="LAGLIDADG_Endonuclease"/>
</dbReference>
<organism evidence="2">
    <name type="scientific">Powellomyces hirtus</name>
    <dbReference type="NCBI Taxonomy" id="109895"/>
    <lineage>
        <taxon>Eukaryota</taxon>
        <taxon>Fungi</taxon>
        <taxon>Fungi incertae sedis</taxon>
        <taxon>Chytridiomycota</taxon>
        <taxon>Chytridiomycota incertae sedis</taxon>
        <taxon>Chytridiomycetes</taxon>
        <taxon>Spizellomycetales</taxon>
        <taxon>Powellomycetaceae</taxon>
        <taxon>Powellomyces</taxon>
    </lineage>
</organism>